<evidence type="ECO:0000313" key="1">
    <source>
        <dbReference type="EMBL" id="ECK7515207.1"/>
    </source>
</evidence>
<proteinExistence type="predicted"/>
<sequence length="26" mass="2950">MIIIFPMAGLSSRFAKAGYDKPKYML</sequence>
<reference evidence="1" key="1">
    <citation type="submission" date="2019-08" db="EMBL/GenBank/DDBJ databases">
        <authorList>
            <person name="Ashton P.M."/>
            <person name="Dallman T."/>
            <person name="Nair S."/>
            <person name="De Pinna E."/>
            <person name="Peters T."/>
            <person name="Grant K."/>
        </authorList>
    </citation>
    <scope>NUCLEOTIDE SEQUENCE</scope>
    <source>
        <strain evidence="1">761643</strain>
    </source>
</reference>
<accession>A0A6C7NJH4</accession>
<protein>
    <submittedName>
        <fullName evidence="1">Capsular biosynthesis protein</fullName>
    </submittedName>
</protein>
<dbReference type="EMBL" id="AAJDAW010000081">
    <property type="protein sequence ID" value="ECK7515207.1"/>
    <property type="molecule type" value="Genomic_DNA"/>
</dbReference>
<comment type="caution">
    <text evidence="1">The sequence shown here is derived from an EMBL/GenBank/DDBJ whole genome shotgun (WGS) entry which is preliminary data.</text>
</comment>
<feature type="non-terminal residue" evidence="1">
    <location>
        <position position="26"/>
    </location>
</feature>
<name>A0A6C7NJH4_CAMJU</name>
<gene>
    <name evidence="1" type="ORF">FRP75_09040</name>
</gene>
<dbReference type="AlphaFoldDB" id="A0A6C7NJH4"/>
<organism evidence="1">
    <name type="scientific">Campylobacter jejuni</name>
    <dbReference type="NCBI Taxonomy" id="197"/>
    <lineage>
        <taxon>Bacteria</taxon>
        <taxon>Pseudomonadati</taxon>
        <taxon>Campylobacterota</taxon>
        <taxon>Epsilonproteobacteria</taxon>
        <taxon>Campylobacterales</taxon>
        <taxon>Campylobacteraceae</taxon>
        <taxon>Campylobacter</taxon>
    </lineage>
</organism>